<name>A0ABV4YJE4_9CYAN</name>
<reference evidence="1 2" key="1">
    <citation type="submission" date="2024-09" db="EMBL/GenBank/DDBJ databases">
        <title>Floridaenema gen nov. (Aerosakkonemataceae, Aerosakkonematales ord. nov., Cyanobacteria) from benthic tropical and subtropical fresh waters, with the description of four new species.</title>
        <authorList>
            <person name="Moretto J.A."/>
            <person name="Berthold D.E."/>
            <person name="Lefler F.W."/>
            <person name="Huang I.-S."/>
            <person name="Laughinghouse H. IV."/>
        </authorList>
    </citation>
    <scope>NUCLEOTIDE SEQUENCE [LARGE SCALE GENOMIC DNA]</scope>
    <source>
        <strain evidence="1 2">BLCC-F154</strain>
    </source>
</reference>
<evidence type="ECO:0000313" key="1">
    <source>
        <dbReference type="EMBL" id="MFB2938950.1"/>
    </source>
</evidence>
<protein>
    <submittedName>
        <fullName evidence="1">Aspartyl protease</fullName>
    </submittedName>
</protein>
<dbReference type="RefSeq" id="WP_413260431.1">
    <property type="nucleotide sequence ID" value="NZ_JBHFNS010000093.1"/>
</dbReference>
<dbReference type="GO" id="GO:0006508">
    <property type="term" value="P:proteolysis"/>
    <property type="evidence" value="ECO:0007669"/>
    <property type="project" value="UniProtKB-KW"/>
</dbReference>
<keyword evidence="1" id="KW-0645">Protease</keyword>
<dbReference type="GO" id="GO:0008233">
    <property type="term" value="F:peptidase activity"/>
    <property type="evidence" value="ECO:0007669"/>
    <property type="project" value="UniProtKB-KW"/>
</dbReference>
<gene>
    <name evidence="1" type="ORF">ACE1B6_27165</name>
</gene>
<dbReference type="EMBL" id="JBHFNS010000093">
    <property type="protein sequence ID" value="MFB2938950.1"/>
    <property type="molecule type" value="Genomic_DNA"/>
</dbReference>
<organism evidence="1 2">
    <name type="scientific">Floridaenema fluviatile BLCC-F154</name>
    <dbReference type="NCBI Taxonomy" id="3153640"/>
    <lineage>
        <taxon>Bacteria</taxon>
        <taxon>Bacillati</taxon>
        <taxon>Cyanobacteriota</taxon>
        <taxon>Cyanophyceae</taxon>
        <taxon>Oscillatoriophycideae</taxon>
        <taxon>Aerosakkonematales</taxon>
        <taxon>Aerosakkonemataceae</taxon>
        <taxon>Floridanema</taxon>
        <taxon>Floridanema fluviatile</taxon>
    </lineage>
</organism>
<accession>A0ABV4YJE4</accession>
<keyword evidence="2" id="KW-1185">Reference proteome</keyword>
<comment type="caution">
    <text evidence="1">The sequence shown here is derived from an EMBL/GenBank/DDBJ whole genome shotgun (WGS) entry which is preliminary data.</text>
</comment>
<proteinExistence type="predicted"/>
<sequence length="126" mass="13922">MWNDMISGKFGEIGELIFEIDLIAADGERFTIDGLLDTGFTTGWLALHTQDVLSLGWVMIESERAMQIARGEAFFDVYEGRVVLDEQEYIIPVLAGDGIPESLLGLQWLKMLPLTVNFAAGLLTLG</sequence>
<evidence type="ECO:0000313" key="2">
    <source>
        <dbReference type="Proteomes" id="UP001576776"/>
    </source>
</evidence>
<dbReference type="Proteomes" id="UP001576776">
    <property type="component" value="Unassembled WGS sequence"/>
</dbReference>
<keyword evidence="1" id="KW-0378">Hydrolase</keyword>